<dbReference type="GO" id="GO:0006397">
    <property type="term" value="P:mRNA processing"/>
    <property type="evidence" value="ECO:0007669"/>
    <property type="project" value="InterPro"/>
</dbReference>
<reference evidence="7" key="1">
    <citation type="submission" date="2020-04" db="EMBL/GenBank/DDBJ databases">
        <authorList>
            <person name="Neveu A P."/>
        </authorList>
    </citation>
    <scope>NUCLEOTIDE SEQUENCE</scope>
    <source>
        <tissue evidence="7">Whole embryo</tissue>
    </source>
</reference>
<feature type="domain" description="RRM" evidence="6">
    <location>
        <begin position="107"/>
        <end position="184"/>
    </location>
</feature>
<evidence type="ECO:0000256" key="3">
    <source>
        <dbReference type="ARBA" id="ARBA00022884"/>
    </source>
</evidence>
<dbReference type="GO" id="GO:0003723">
    <property type="term" value="F:RNA binding"/>
    <property type="evidence" value="ECO:0007669"/>
    <property type="project" value="UniProtKB-UniRule"/>
</dbReference>
<keyword evidence="3 4" id="KW-0694">RNA-binding</keyword>
<keyword evidence="1" id="KW-0597">Phosphoprotein</keyword>
<evidence type="ECO:0000256" key="1">
    <source>
        <dbReference type="ARBA" id="ARBA00022553"/>
    </source>
</evidence>
<accession>A0A6F9DPW0</accession>
<evidence type="ECO:0000256" key="2">
    <source>
        <dbReference type="ARBA" id="ARBA00022737"/>
    </source>
</evidence>
<proteinExistence type="evidence at transcript level"/>
<dbReference type="EMBL" id="LR789615">
    <property type="protein sequence ID" value="CAB3265477.1"/>
    <property type="molecule type" value="mRNA"/>
</dbReference>
<dbReference type="SMART" id="SM00360">
    <property type="entry name" value="RRM"/>
    <property type="match status" value="3"/>
</dbReference>
<dbReference type="NCBIfam" id="TIGR01622">
    <property type="entry name" value="SF-CC1"/>
    <property type="match status" value="1"/>
</dbReference>
<evidence type="ECO:0000256" key="5">
    <source>
        <dbReference type="SAM" id="MobiDB-lite"/>
    </source>
</evidence>
<feature type="compositionally biased region" description="Basic residues" evidence="5">
    <location>
        <begin position="30"/>
        <end position="87"/>
    </location>
</feature>
<evidence type="ECO:0000259" key="6">
    <source>
        <dbReference type="PROSITE" id="PS50102"/>
    </source>
</evidence>
<sequence>MADDIDVEAMLEAPFQKENSMSKEKDRKKSDRKSRKRSRSRSRSKSHRHRRSRSRSKDRHRRRRSRSHERRRKKSRSPRHRSPRRKEKTPTPPPKPRSPSPPDRDARTIFCYQLAQRIRTRDLEEFFSAVGKVREVKLIQDKHSKRSKGIAYVEFKDLESVPLALGLSGQKVLGVPIVVQPTQSEKNKVAAAQMTLQQAARGPTRLYVGSLHENITEEMLKGIFSPFGRIEQVQIVKDQDTGVSKGYAFITFAEADCAKRALDQLNGFEIAGKPIKLNTVGSAMDLTALSAFAGGPSFLDNDAVERAGIDLGTTGRLQLMAKLAEGTGLEVPSAAQHALQLGQSMGLGLPQAQSAANTAPPIATTCFQLSNMFDPQNESGNDWDKEIANDVIEECSRHGQVFHCFVDRESKGNVYVKCDTTEAASKSVNALHGRYFAGNMITAAYVPLINYHSLFPDAAYAKAAIKPNR</sequence>
<dbReference type="SUPFAM" id="SSF54928">
    <property type="entry name" value="RNA-binding domain, RBD"/>
    <property type="match status" value="2"/>
</dbReference>
<dbReference type="Pfam" id="PF00076">
    <property type="entry name" value="RRM_1"/>
    <property type="match status" value="2"/>
</dbReference>
<dbReference type="PANTHER" id="PTHR48036">
    <property type="entry name" value="SPLICING FACTOR (PAD-1), PUTATIVE (AFU_ORTHOLOGUE AFUA_1G15810)-RELATED"/>
    <property type="match status" value="1"/>
</dbReference>
<dbReference type="FunFam" id="3.30.70.330:FF:000080">
    <property type="entry name" value="RNA-binding protein 39 isoform X1"/>
    <property type="match status" value="1"/>
</dbReference>
<dbReference type="PROSITE" id="PS50102">
    <property type="entry name" value="RRM"/>
    <property type="match status" value="2"/>
</dbReference>
<gene>
    <name evidence="7" type="primary">Rbm39</name>
</gene>
<feature type="compositionally biased region" description="Basic and acidic residues" evidence="5">
    <location>
        <begin position="20"/>
        <end position="29"/>
    </location>
</feature>
<feature type="domain" description="RRM" evidence="6">
    <location>
        <begin position="204"/>
        <end position="282"/>
    </location>
</feature>
<protein>
    <submittedName>
        <fullName evidence="7">RNA-binding protein 39-like</fullName>
    </submittedName>
</protein>
<evidence type="ECO:0000313" key="7">
    <source>
        <dbReference type="EMBL" id="CAB3265477.1"/>
    </source>
</evidence>
<organism evidence="7">
    <name type="scientific">Phallusia mammillata</name>
    <dbReference type="NCBI Taxonomy" id="59560"/>
    <lineage>
        <taxon>Eukaryota</taxon>
        <taxon>Metazoa</taxon>
        <taxon>Chordata</taxon>
        <taxon>Tunicata</taxon>
        <taxon>Ascidiacea</taxon>
        <taxon>Phlebobranchia</taxon>
        <taxon>Ascidiidae</taxon>
        <taxon>Phallusia</taxon>
    </lineage>
</organism>
<evidence type="ECO:0000256" key="4">
    <source>
        <dbReference type="PROSITE-ProRule" id="PRU00176"/>
    </source>
</evidence>
<dbReference type="GO" id="GO:0005634">
    <property type="term" value="C:nucleus"/>
    <property type="evidence" value="ECO:0007669"/>
    <property type="project" value="InterPro"/>
</dbReference>
<dbReference type="AlphaFoldDB" id="A0A6F9DPW0"/>
<dbReference type="InterPro" id="IPR006509">
    <property type="entry name" value="RBM39_SF"/>
</dbReference>
<dbReference type="InterPro" id="IPR035979">
    <property type="entry name" value="RBD_domain_sf"/>
</dbReference>
<dbReference type="Pfam" id="PF15519">
    <property type="entry name" value="RBM39linker"/>
    <property type="match status" value="1"/>
</dbReference>
<feature type="compositionally biased region" description="Pro residues" evidence="5">
    <location>
        <begin position="90"/>
        <end position="101"/>
    </location>
</feature>
<feature type="region of interest" description="Disordered" evidence="5">
    <location>
        <begin position="1"/>
        <end position="107"/>
    </location>
</feature>
<keyword evidence="2" id="KW-0677">Repeat</keyword>
<dbReference type="CDD" id="cd12284">
    <property type="entry name" value="RRM2_RBM23_RBM39"/>
    <property type="match status" value="1"/>
</dbReference>
<name>A0A6F9DPW0_9ASCI</name>
<dbReference type="InterPro" id="IPR000504">
    <property type="entry name" value="RRM_dom"/>
</dbReference>
<dbReference type="CDD" id="cd12283">
    <property type="entry name" value="RRM1_RBM39_like"/>
    <property type="match status" value="1"/>
</dbReference>
<dbReference type="Gene3D" id="3.30.70.330">
    <property type="match status" value="3"/>
</dbReference>
<dbReference type="InterPro" id="IPR029123">
    <property type="entry name" value="RBM39_linker"/>
</dbReference>
<dbReference type="InterPro" id="IPR012677">
    <property type="entry name" value="Nucleotide-bd_a/b_plait_sf"/>
</dbReference>
<dbReference type="CDD" id="cd12285">
    <property type="entry name" value="RRM3_RBM39_like"/>
    <property type="match status" value="1"/>
</dbReference>